<sequence>MPPPAAATITIRATLEMLEGPKREIAEGVANDQYTFWLGSGISRERMPDLRDLAKRVLVTLQCRIDQANAGCRFRKALATVVALANPSEAEWAGIDYAQAPDQWPDFDALAIRLVNNYARMLNVTVDGEAADYLLWDVLGAATIYSNPTVEPDAEHLCLAALAIEGVASELPSANWDPLVERAVILLAGAQPILRVVVAPNDVRQGRRRANLYKFHGCAQAARDNPADFRALLVARQNQINGWVANNPVMGPFLTNLIVTKPTLMLGLSAQDSNIQGLFAAAQAQMAWRWPSHPPAYAFSENALGGDQESLLQNVYHRDYVPANRPEMETEALVQAYAKPLLLSLLLYVLTSKLKMLVGHGVAGLADADRDKLHGGLVHARNAIADALSPTAEAVIELLRHSGRTISMLREGTLPDPANGLYAPISPDPLDRMPADPTLSGSGVCQFAIASGLIGLGLERGMWTASKADIDATASGALVLVGRSGPAKVYFASNPRAAIQLGINGLIAKDDAVIIHSHENPPAMPRYPRRAPGRTGLPATREVSMVELLAGGTNVEDLLERFRSKVAL</sequence>
<dbReference type="AlphaFoldDB" id="A0A840SZH6"/>
<proteinExistence type="predicted"/>
<accession>A0A840SZH6</accession>
<organism evidence="1 2">
    <name type="scientific">Amaricoccus macauensis</name>
    <dbReference type="NCBI Taxonomy" id="57001"/>
    <lineage>
        <taxon>Bacteria</taxon>
        <taxon>Pseudomonadati</taxon>
        <taxon>Pseudomonadota</taxon>
        <taxon>Alphaproteobacteria</taxon>
        <taxon>Rhodobacterales</taxon>
        <taxon>Paracoccaceae</taxon>
        <taxon>Amaricoccus</taxon>
    </lineage>
</organism>
<evidence type="ECO:0000313" key="2">
    <source>
        <dbReference type="Proteomes" id="UP000549457"/>
    </source>
</evidence>
<keyword evidence="2" id="KW-1185">Reference proteome</keyword>
<reference evidence="1 2" key="1">
    <citation type="submission" date="2020-08" db="EMBL/GenBank/DDBJ databases">
        <title>Genomic Encyclopedia of Type Strains, Phase IV (KMG-IV): sequencing the most valuable type-strain genomes for metagenomic binning, comparative biology and taxonomic classification.</title>
        <authorList>
            <person name="Goeker M."/>
        </authorList>
    </citation>
    <scope>NUCLEOTIDE SEQUENCE [LARGE SCALE GENOMIC DNA]</scope>
    <source>
        <strain evidence="1 2">DSM 101730</strain>
    </source>
</reference>
<gene>
    <name evidence="1" type="ORF">HNP73_004564</name>
</gene>
<dbReference type="Pfam" id="PF13289">
    <property type="entry name" value="SIR2_2"/>
    <property type="match status" value="1"/>
</dbReference>
<name>A0A840SZH6_9RHOB</name>
<protein>
    <recommendedName>
        <fullName evidence="3">SIR2-like domain-containing protein</fullName>
    </recommendedName>
</protein>
<dbReference type="Proteomes" id="UP000549457">
    <property type="component" value="Unassembled WGS sequence"/>
</dbReference>
<dbReference type="RefSeq" id="WP_184155555.1">
    <property type="nucleotide sequence ID" value="NZ_JACHFM010000011.1"/>
</dbReference>
<comment type="caution">
    <text evidence="1">The sequence shown here is derived from an EMBL/GenBank/DDBJ whole genome shotgun (WGS) entry which is preliminary data.</text>
</comment>
<evidence type="ECO:0000313" key="1">
    <source>
        <dbReference type="EMBL" id="MBB5224593.1"/>
    </source>
</evidence>
<dbReference type="EMBL" id="JACHFM010000011">
    <property type="protein sequence ID" value="MBB5224593.1"/>
    <property type="molecule type" value="Genomic_DNA"/>
</dbReference>
<evidence type="ECO:0008006" key="3">
    <source>
        <dbReference type="Google" id="ProtNLM"/>
    </source>
</evidence>